<feature type="transmembrane region" description="Helical" evidence="1">
    <location>
        <begin position="97"/>
        <end position="120"/>
    </location>
</feature>
<sequence length="193" mass="20577">VASIPVGSECELQESVVVVAGCTCYERGFWFARTAVGFVVGLCVCVGVSRRLREPTCGVAFTGAGLWSMEPSASLLELRRCFVCRVAPLVERYDTCLWLLSALCWLVVSSGEVLSEFFFVGSGGSERPVACLLPLLFVGCSGWWCSAMAFGVVFSTVATFVVKFANVLGCLAFPTSNVIPDSCLCVCACGVFV</sequence>
<reference evidence="2" key="1">
    <citation type="submission" date="2017-07" db="EMBL/GenBank/DDBJ databases">
        <title>Taro Niue Genome Assembly and Annotation.</title>
        <authorList>
            <person name="Atibalentja N."/>
            <person name="Keating K."/>
            <person name="Fields C.J."/>
        </authorList>
    </citation>
    <scope>NUCLEOTIDE SEQUENCE</scope>
    <source>
        <strain evidence="2">Niue_2</strain>
        <tissue evidence="2">Leaf</tissue>
    </source>
</reference>
<keyword evidence="1" id="KW-0812">Transmembrane</keyword>
<accession>A0A843XMI9</accession>
<dbReference type="EMBL" id="NMUH01010500">
    <property type="protein sequence ID" value="MQM21018.1"/>
    <property type="molecule type" value="Genomic_DNA"/>
</dbReference>
<keyword evidence="1" id="KW-1133">Transmembrane helix</keyword>
<keyword evidence="3" id="KW-1185">Reference proteome</keyword>
<organism evidence="2 3">
    <name type="scientific">Colocasia esculenta</name>
    <name type="common">Wild taro</name>
    <name type="synonym">Arum esculentum</name>
    <dbReference type="NCBI Taxonomy" id="4460"/>
    <lineage>
        <taxon>Eukaryota</taxon>
        <taxon>Viridiplantae</taxon>
        <taxon>Streptophyta</taxon>
        <taxon>Embryophyta</taxon>
        <taxon>Tracheophyta</taxon>
        <taxon>Spermatophyta</taxon>
        <taxon>Magnoliopsida</taxon>
        <taxon>Liliopsida</taxon>
        <taxon>Araceae</taxon>
        <taxon>Aroideae</taxon>
        <taxon>Colocasieae</taxon>
        <taxon>Colocasia</taxon>
    </lineage>
</organism>
<evidence type="ECO:0008006" key="4">
    <source>
        <dbReference type="Google" id="ProtNLM"/>
    </source>
</evidence>
<name>A0A843XMI9_COLES</name>
<keyword evidence="1" id="KW-0472">Membrane</keyword>
<gene>
    <name evidence="2" type="ORF">Taro_054049</name>
</gene>
<feature type="transmembrane region" description="Helical" evidence="1">
    <location>
        <begin position="30"/>
        <end position="48"/>
    </location>
</feature>
<dbReference type="AlphaFoldDB" id="A0A843XMI9"/>
<evidence type="ECO:0000313" key="2">
    <source>
        <dbReference type="EMBL" id="MQM21018.1"/>
    </source>
</evidence>
<feature type="non-terminal residue" evidence="2">
    <location>
        <position position="1"/>
    </location>
</feature>
<evidence type="ECO:0000256" key="1">
    <source>
        <dbReference type="SAM" id="Phobius"/>
    </source>
</evidence>
<proteinExistence type="predicted"/>
<protein>
    <recommendedName>
        <fullName evidence="4">Transmembrane protein</fullName>
    </recommendedName>
</protein>
<evidence type="ECO:0000313" key="3">
    <source>
        <dbReference type="Proteomes" id="UP000652761"/>
    </source>
</evidence>
<feature type="transmembrane region" description="Helical" evidence="1">
    <location>
        <begin position="132"/>
        <end position="154"/>
    </location>
</feature>
<dbReference type="Proteomes" id="UP000652761">
    <property type="component" value="Unassembled WGS sequence"/>
</dbReference>
<comment type="caution">
    <text evidence="2">The sequence shown here is derived from an EMBL/GenBank/DDBJ whole genome shotgun (WGS) entry which is preliminary data.</text>
</comment>